<dbReference type="PIRSF" id="PIRSF028177">
    <property type="entry name" value="Polyketide_synth_Omtfrase_TcmP"/>
    <property type="match status" value="1"/>
</dbReference>
<accession>A0ABV8BKN4</accession>
<proteinExistence type="predicted"/>
<dbReference type="EMBL" id="JBHRZI010000005">
    <property type="protein sequence ID" value="MFC3890672.1"/>
    <property type="molecule type" value="Genomic_DNA"/>
</dbReference>
<dbReference type="Proteomes" id="UP001595690">
    <property type="component" value="Unassembled WGS sequence"/>
</dbReference>
<dbReference type="Pfam" id="PF04072">
    <property type="entry name" value="LCM"/>
    <property type="match status" value="1"/>
</dbReference>
<dbReference type="PANTHER" id="PTHR43619">
    <property type="entry name" value="S-ADENOSYL-L-METHIONINE-DEPENDENT METHYLTRANSFERASE YKTD-RELATED"/>
    <property type="match status" value="1"/>
</dbReference>
<comment type="caution">
    <text evidence="3">The sequence shown here is derived from an EMBL/GenBank/DDBJ whole genome shotgun (WGS) entry which is preliminary data.</text>
</comment>
<protein>
    <submittedName>
        <fullName evidence="3">Class I SAM-dependent methyltransferase</fullName>
    </submittedName>
</protein>
<name>A0ABV8BKN4_9PSEU</name>
<keyword evidence="1 3" id="KW-0489">Methyltransferase</keyword>
<keyword evidence="4" id="KW-1185">Reference proteome</keyword>
<keyword evidence="2" id="KW-0808">Transferase</keyword>
<dbReference type="SUPFAM" id="SSF53335">
    <property type="entry name" value="S-adenosyl-L-methionine-dependent methyltransferases"/>
    <property type="match status" value="1"/>
</dbReference>
<evidence type="ECO:0000256" key="2">
    <source>
        <dbReference type="ARBA" id="ARBA00022679"/>
    </source>
</evidence>
<dbReference type="Gene3D" id="3.40.50.150">
    <property type="entry name" value="Vaccinia Virus protein VP39"/>
    <property type="match status" value="1"/>
</dbReference>
<evidence type="ECO:0000313" key="3">
    <source>
        <dbReference type="EMBL" id="MFC3890672.1"/>
    </source>
</evidence>
<organism evidence="3 4">
    <name type="scientific">Lentzea rhizosphaerae</name>
    <dbReference type="NCBI Taxonomy" id="2041025"/>
    <lineage>
        <taxon>Bacteria</taxon>
        <taxon>Bacillati</taxon>
        <taxon>Actinomycetota</taxon>
        <taxon>Actinomycetes</taxon>
        <taxon>Pseudonocardiales</taxon>
        <taxon>Pseudonocardiaceae</taxon>
        <taxon>Lentzea</taxon>
    </lineage>
</organism>
<dbReference type="PANTHER" id="PTHR43619:SF2">
    <property type="entry name" value="S-ADENOSYL-L-METHIONINE-DEPENDENT METHYLTRANSFERASES SUPERFAMILY PROTEIN"/>
    <property type="match status" value="1"/>
</dbReference>
<dbReference type="InterPro" id="IPR029063">
    <property type="entry name" value="SAM-dependent_MTases_sf"/>
</dbReference>
<dbReference type="InterPro" id="IPR007213">
    <property type="entry name" value="Ppm1/Ppm2/Tcmp"/>
</dbReference>
<evidence type="ECO:0000313" key="4">
    <source>
        <dbReference type="Proteomes" id="UP001595690"/>
    </source>
</evidence>
<dbReference type="InterPro" id="IPR016874">
    <property type="entry name" value="TcmP-like"/>
</dbReference>
<gene>
    <name evidence="3" type="ORF">ACFOWZ_04245</name>
</gene>
<dbReference type="GO" id="GO:0032259">
    <property type="term" value="P:methylation"/>
    <property type="evidence" value="ECO:0007669"/>
    <property type="project" value="UniProtKB-KW"/>
</dbReference>
<evidence type="ECO:0000256" key="1">
    <source>
        <dbReference type="ARBA" id="ARBA00022603"/>
    </source>
</evidence>
<reference evidence="4" key="1">
    <citation type="journal article" date="2019" name="Int. J. Syst. Evol. Microbiol.">
        <title>The Global Catalogue of Microorganisms (GCM) 10K type strain sequencing project: providing services to taxonomists for standard genome sequencing and annotation.</title>
        <authorList>
            <consortium name="The Broad Institute Genomics Platform"/>
            <consortium name="The Broad Institute Genome Sequencing Center for Infectious Disease"/>
            <person name="Wu L."/>
            <person name="Ma J."/>
        </authorList>
    </citation>
    <scope>NUCLEOTIDE SEQUENCE [LARGE SCALE GENOMIC DNA]</scope>
    <source>
        <strain evidence="4">CGMCC 4.7405</strain>
    </source>
</reference>
<dbReference type="RefSeq" id="WP_382368942.1">
    <property type="nucleotide sequence ID" value="NZ_JBHRZI010000005.1"/>
</dbReference>
<sequence length="278" mass="31488">MGRRRLSLGTTQETLLIPLYGRAVESRKKRPALHDAKAVEMVGSIDYDFAKFDGGRSLLGSVLRTLIFDGWVRAFLARHPGGTVVEIGTGLNTRFERLDNGAVRWFDVDLPDVIDLRRHFFADDERRTMIACSVLDHAWTDVVRESDGPYLIISEAVLLYLSEEDVRTALSLISSSFPGAEVAFDTGSRLMMDFQHQHDSLKKVDAVMTWACDEPRRIEDWGIGLRLRESRTVAEPQVAVRRALPVRYRVMLPALRWFAARKVGSYRLNLFGVHSAPE</sequence>
<dbReference type="GO" id="GO:0008168">
    <property type="term" value="F:methyltransferase activity"/>
    <property type="evidence" value="ECO:0007669"/>
    <property type="project" value="UniProtKB-KW"/>
</dbReference>